<evidence type="ECO:0000256" key="7">
    <source>
        <dbReference type="ARBA" id="ARBA00022884"/>
    </source>
</evidence>
<name>A0A4D6Y7S3_9GAMM</name>
<dbReference type="Gene3D" id="3.40.50.620">
    <property type="entry name" value="HUPs"/>
    <property type="match status" value="1"/>
</dbReference>
<dbReference type="GO" id="GO:0032259">
    <property type="term" value="P:methylation"/>
    <property type="evidence" value="ECO:0007669"/>
    <property type="project" value="UniProtKB-KW"/>
</dbReference>
<evidence type="ECO:0000256" key="1">
    <source>
        <dbReference type="ARBA" id="ARBA00022490"/>
    </source>
</evidence>
<evidence type="ECO:0000256" key="9">
    <source>
        <dbReference type="ARBA" id="ARBA00051542"/>
    </source>
</evidence>
<keyword evidence="5 10" id="KW-0547">Nucleotide-binding</keyword>
<feature type="binding site" evidence="10">
    <location>
        <position position="35"/>
    </location>
    <ligand>
        <name>ATP</name>
        <dbReference type="ChEBI" id="CHEBI:30616"/>
    </ligand>
</feature>
<dbReference type="InterPro" id="IPR046885">
    <property type="entry name" value="MnmA-like_C"/>
</dbReference>
<keyword evidence="3 10" id="KW-0808">Transferase</keyword>
<keyword evidence="6 10" id="KW-0067">ATP-binding</keyword>
<dbReference type="FunFam" id="2.40.30.10:FF:000023">
    <property type="entry name" value="tRNA-specific 2-thiouridylase MnmA"/>
    <property type="match status" value="1"/>
</dbReference>
<feature type="active site" description="Nucleophile" evidence="10">
    <location>
        <position position="100"/>
    </location>
</feature>
<dbReference type="Gene3D" id="2.40.30.10">
    <property type="entry name" value="Translation factors"/>
    <property type="match status" value="1"/>
</dbReference>
<feature type="disulfide bond" description="Alternate" evidence="10">
    <location>
        <begin position="100"/>
        <end position="197"/>
    </location>
</feature>
<evidence type="ECO:0000256" key="5">
    <source>
        <dbReference type="ARBA" id="ARBA00022741"/>
    </source>
</evidence>
<dbReference type="CDD" id="cd01998">
    <property type="entry name" value="MnmA_TRMU-like"/>
    <property type="match status" value="1"/>
</dbReference>
<dbReference type="RefSeq" id="WP_158350525.1">
    <property type="nucleotide sequence ID" value="NZ_CP032999.1"/>
</dbReference>
<dbReference type="Gene3D" id="2.30.30.280">
    <property type="entry name" value="Adenine nucleotide alpha hydrolases-like domains"/>
    <property type="match status" value="1"/>
</dbReference>
<dbReference type="PANTHER" id="PTHR11933">
    <property type="entry name" value="TRNA 5-METHYLAMINOMETHYL-2-THIOURIDYLATE -METHYLTRANSFERASE"/>
    <property type="match status" value="1"/>
</dbReference>
<comment type="similarity">
    <text evidence="10">Belongs to the MnmA/TRMU family.</text>
</comment>
<evidence type="ECO:0000256" key="8">
    <source>
        <dbReference type="ARBA" id="ARBA00023157"/>
    </source>
</evidence>
<feature type="binding site" evidence="10">
    <location>
        <position position="125"/>
    </location>
    <ligand>
        <name>ATP</name>
        <dbReference type="ChEBI" id="CHEBI:30616"/>
    </ligand>
</feature>
<feature type="region of interest" description="Interaction with tRNA" evidence="10">
    <location>
        <begin position="309"/>
        <end position="310"/>
    </location>
</feature>
<evidence type="ECO:0000256" key="2">
    <source>
        <dbReference type="ARBA" id="ARBA00022555"/>
    </source>
</evidence>
<dbReference type="EC" id="2.8.1.13" evidence="10"/>
<dbReference type="GO" id="GO:0005737">
    <property type="term" value="C:cytoplasm"/>
    <property type="evidence" value="ECO:0007669"/>
    <property type="project" value="UniProtKB-SubCell"/>
</dbReference>
<feature type="region of interest" description="Interaction with tRNA" evidence="10">
    <location>
        <begin position="147"/>
        <end position="149"/>
    </location>
</feature>
<dbReference type="GO" id="GO:0005524">
    <property type="term" value="F:ATP binding"/>
    <property type="evidence" value="ECO:0007669"/>
    <property type="project" value="UniProtKB-KW"/>
</dbReference>
<dbReference type="InterPro" id="IPR023382">
    <property type="entry name" value="MnmA-like_central_sf"/>
</dbReference>
<dbReference type="InterPro" id="IPR046884">
    <property type="entry name" value="MnmA-like_central"/>
</dbReference>
<keyword evidence="7 10" id="KW-0694">RNA-binding</keyword>
<dbReference type="AlphaFoldDB" id="A0A4D6Y7S3"/>
<organism evidence="13 14">
    <name type="scientific">Buchnera aphidicola</name>
    <name type="common">Sarucallis kahawaluokalani</name>
    <dbReference type="NCBI Taxonomy" id="1241878"/>
    <lineage>
        <taxon>Bacteria</taxon>
        <taxon>Pseudomonadati</taxon>
        <taxon>Pseudomonadota</taxon>
        <taxon>Gammaproteobacteria</taxon>
        <taxon>Enterobacterales</taxon>
        <taxon>Erwiniaceae</taxon>
        <taxon>Buchnera</taxon>
    </lineage>
</organism>
<protein>
    <recommendedName>
        <fullName evidence="10">tRNA-specific 2-thiouridylase MnmA</fullName>
        <ecNumber evidence="10">2.8.1.13</ecNumber>
    </recommendedName>
</protein>
<comment type="function">
    <text evidence="10">Catalyzes the 2-thiolation of uridine at the wobble position (U34) of tRNA(Lys), tRNA(Glu) and tRNA(Gln), leading to the formation of s(2)U34, the first step of tRNA-mnm(5)s(2)U34 synthesis. Sulfur is provided by IscS, via a sulfur-relay system. Binds ATP and its substrate tRNAs.</text>
</comment>
<gene>
    <name evidence="10 13" type="primary">mnmA</name>
    <name evidence="13" type="ORF">D9V78_00915</name>
</gene>
<dbReference type="PANTHER" id="PTHR11933:SF5">
    <property type="entry name" value="MITOCHONDRIAL TRNA-SPECIFIC 2-THIOURIDYLASE 1"/>
    <property type="match status" value="1"/>
</dbReference>
<dbReference type="OrthoDB" id="9800696at2"/>
<keyword evidence="13" id="KW-0489">Methyltransferase</keyword>
<dbReference type="InterPro" id="IPR014729">
    <property type="entry name" value="Rossmann-like_a/b/a_fold"/>
</dbReference>
<evidence type="ECO:0000259" key="12">
    <source>
        <dbReference type="Pfam" id="PF20259"/>
    </source>
</evidence>
<keyword evidence="2 10" id="KW-0820">tRNA-binding</keyword>
<evidence type="ECO:0000256" key="10">
    <source>
        <dbReference type="HAMAP-Rule" id="MF_00144"/>
    </source>
</evidence>
<feature type="domain" description="tRNA-specific 2-thiouridylase MnmA-like C-terminal" evidence="11">
    <location>
        <begin position="284"/>
        <end position="358"/>
    </location>
</feature>
<evidence type="ECO:0000259" key="11">
    <source>
        <dbReference type="Pfam" id="PF20258"/>
    </source>
</evidence>
<feature type="site" description="Interaction with tRNA" evidence="10">
    <location>
        <position position="126"/>
    </location>
</feature>
<keyword evidence="1 10" id="KW-0963">Cytoplasm</keyword>
<evidence type="ECO:0000256" key="4">
    <source>
        <dbReference type="ARBA" id="ARBA00022694"/>
    </source>
</evidence>
<reference evidence="13 14" key="1">
    <citation type="submission" date="2018-10" db="EMBL/GenBank/DDBJ databases">
        <title>Comparative functional genomics of the obligate endosymbiont Buchnera aphidicola.</title>
        <authorList>
            <person name="Chong R.A."/>
        </authorList>
    </citation>
    <scope>NUCLEOTIDE SEQUENCE [LARGE SCALE GENOMIC DNA]</scope>
    <source>
        <strain evidence="13 14">Ska</strain>
    </source>
</reference>
<feature type="active site" description="Cysteine persulfide intermediate" evidence="10">
    <location>
        <position position="197"/>
    </location>
</feature>
<dbReference type="NCBIfam" id="NF001138">
    <property type="entry name" value="PRK00143.1"/>
    <property type="match status" value="1"/>
</dbReference>
<evidence type="ECO:0000313" key="13">
    <source>
        <dbReference type="EMBL" id="QCI25976.1"/>
    </source>
</evidence>
<keyword evidence="8 10" id="KW-1015">Disulfide bond</keyword>
<dbReference type="FunFam" id="3.40.50.620:FF:000115">
    <property type="entry name" value="tRNA-specific 2-thiouridylase MnmA"/>
    <property type="match status" value="1"/>
</dbReference>
<dbReference type="Pfam" id="PF20258">
    <property type="entry name" value="tRNA_Me_trans_C"/>
    <property type="match status" value="1"/>
</dbReference>
<keyword evidence="4 10" id="KW-0819">tRNA processing</keyword>
<dbReference type="GO" id="GO:0008168">
    <property type="term" value="F:methyltransferase activity"/>
    <property type="evidence" value="ECO:0007669"/>
    <property type="project" value="UniProtKB-KW"/>
</dbReference>
<dbReference type="SUPFAM" id="SSF52402">
    <property type="entry name" value="Adenine nucleotide alpha hydrolases-like"/>
    <property type="match status" value="1"/>
</dbReference>
<accession>A0A4D6Y7S3</accession>
<dbReference type="EMBL" id="CP032999">
    <property type="protein sequence ID" value="QCI25976.1"/>
    <property type="molecule type" value="Genomic_DNA"/>
</dbReference>
<feature type="binding site" evidence="10">
    <location>
        <begin position="9"/>
        <end position="16"/>
    </location>
    <ligand>
        <name>ATP</name>
        <dbReference type="ChEBI" id="CHEBI:30616"/>
    </ligand>
</feature>
<evidence type="ECO:0000256" key="6">
    <source>
        <dbReference type="ARBA" id="ARBA00022840"/>
    </source>
</evidence>
<dbReference type="GO" id="GO:0000049">
    <property type="term" value="F:tRNA binding"/>
    <property type="evidence" value="ECO:0007669"/>
    <property type="project" value="UniProtKB-KW"/>
</dbReference>
<dbReference type="Pfam" id="PF20259">
    <property type="entry name" value="tRNA_Me_trans_M"/>
    <property type="match status" value="1"/>
</dbReference>
<dbReference type="GO" id="GO:0002143">
    <property type="term" value="P:tRNA wobble position uridine thiolation"/>
    <property type="evidence" value="ECO:0007669"/>
    <property type="project" value="TreeGrafter"/>
</dbReference>
<feature type="site" description="Interaction with tRNA" evidence="10">
    <location>
        <position position="342"/>
    </location>
</feature>
<dbReference type="Proteomes" id="UP000298685">
    <property type="component" value="Chromosome"/>
</dbReference>
<comment type="catalytic activity">
    <reaction evidence="9 10">
        <text>S-sulfanyl-L-cysteinyl-[protein] + uridine(34) in tRNA + AH2 + ATP = 2-thiouridine(34) in tRNA + L-cysteinyl-[protein] + A + AMP + diphosphate + H(+)</text>
        <dbReference type="Rhea" id="RHEA:47032"/>
        <dbReference type="Rhea" id="RHEA-COMP:10131"/>
        <dbReference type="Rhea" id="RHEA-COMP:11726"/>
        <dbReference type="Rhea" id="RHEA-COMP:11727"/>
        <dbReference type="Rhea" id="RHEA-COMP:11728"/>
        <dbReference type="ChEBI" id="CHEBI:13193"/>
        <dbReference type="ChEBI" id="CHEBI:15378"/>
        <dbReference type="ChEBI" id="CHEBI:17499"/>
        <dbReference type="ChEBI" id="CHEBI:29950"/>
        <dbReference type="ChEBI" id="CHEBI:30616"/>
        <dbReference type="ChEBI" id="CHEBI:33019"/>
        <dbReference type="ChEBI" id="CHEBI:61963"/>
        <dbReference type="ChEBI" id="CHEBI:65315"/>
        <dbReference type="ChEBI" id="CHEBI:87170"/>
        <dbReference type="ChEBI" id="CHEBI:456215"/>
        <dbReference type="EC" id="2.8.1.13"/>
    </reaction>
</comment>
<evidence type="ECO:0000313" key="14">
    <source>
        <dbReference type="Proteomes" id="UP000298685"/>
    </source>
</evidence>
<dbReference type="NCBIfam" id="TIGR00420">
    <property type="entry name" value="trmU"/>
    <property type="match status" value="1"/>
</dbReference>
<dbReference type="Pfam" id="PF03054">
    <property type="entry name" value="tRNA_Me_trans"/>
    <property type="match status" value="1"/>
</dbReference>
<evidence type="ECO:0000256" key="3">
    <source>
        <dbReference type="ARBA" id="ARBA00022679"/>
    </source>
</evidence>
<comment type="subcellular location">
    <subcellularLocation>
        <location evidence="10">Cytoplasm</location>
    </subcellularLocation>
</comment>
<dbReference type="HAMAP" id="MF_00144">
    <property type="entry name" value="tRNA_thiouridyl_MnmA"/>
    <property type="match status" value="1"/>
</dbReference>
<sequence length="365" mass="42022">MKNKKVIVAMSGGVDSAVSAYLLLKKGYVVEGIFMKNWEEDDNVDYCASAKDLYDTRIVCKKLGIYLHEVNFSTEYWDNVFEKFLLSYKQGNTPNPDILCNKKIKFGLLFDFVIYQLRADFLATGHYAQIKSLNRKNMLIRSIDLHKDQSYFLYTLSNYKLKKILFPVGHLKKKKVRNIAHKIHLHNAYKKDSTGICFIGPRKMHIFLHRFIGYRSGNIVDQYGYIIGVHNGLVNYTIGQRKNIGIGGRFDKQNMPWYVVEKNFIKNSLVVVQGRKNIQLFSIGLIAINVHWINKINIFNNLSCTVKVRYCANDIKCRIYLLNLYSVKIIFEKPISSIAPGQSVVFYSHKICLGGGVIKKSIPYA</sequence>
<feature type="region of interest" description="Interaction with target base in tRNA" evidence="10">
    <location>
        <begin position="95"/>
        <end position="97"/>
    </location>
</feature>
<proteinExistence type="inferred from homology"/>
<feature type="domain" description="tRNA-specific 2-thiouridylase MnmA-like central" evidence="12">
    <location>
        <begin position="207"/>
        <end position="273"/>
    </location>
</feature>
<dbReference type="GO" id="GO:0103016">
    <property type="term" value="F:tRNA-uridine 2-sulfurtransferase activity"/>
    <property type="evidence" value="ECO:0007669"/>
    <property type="project" value="UniProtKB-EC"/>
</dbReference>
<dbReference type="FunFam" id="2.30.30.280:FF:000001">
    <property type="entry name" value="tRNA-specific 2-thiouridylase MnmA"/>
    <property type="match status" value="1"/>
</dbReference>
<dbReference type="InterPro" id="IPR004506">
    <property type="entry name" value="MnmA-like"/>
</dbReference>
<comment type="subunit">
    <text evidence="10">Interacts with TusE.</text>
</comment>